<protein>
    <submittedName>
        <fullName evidence="2">MBL fold metallo-hydrolase</fullName>
    </submittedName>
</protein>
<dbReference type="RefSeq" id="WP_131892588.1">
    <property type="nucleotide sequence ID" value="NZ_SMKZ01000006.1"/>
</dbReference>
<dbReference type="SMART" id="SM00849">
    <property type="entry name" value="Lactamase_B"/>
    <property type="match status" value="1"/>
</dbReference>
<gene>
    <name evidence="2" type="ORF">E1269_06505</name>
</gene>
<dbReference type="Gene3D" id="3.60.15.10">
    <property type="entry name" value="Ribonuclease Z/Hydroxyacylglutathione hydrolase-like"/>
    <property type="match status" value="1"/>
</dbReference>
<dbReference type="EMBL" id="SMKZ01000006">
    <property type="protein sequence ID" value="TDE13040.1"/>
    <property type="molecule type" value="Genomic_DNA"/>
</dbReference>
<dbReference type="SUPFAM" id="SSF56281">
    <property type="entry name" value="Metallo-hydrolase/oxidoreductase"/>
    <property type="match status" value="1"/>
</dbReference>
<feature type="domain" description="Metallo-beta-lactamase" evidence="1">
    <location>
        <begin position="7"/>
        <end position="174"/>
    </location>
</feature>
<evidence type="ECO:0000259" key="1">
    <source>
        <dbReference type="SMART" id="SM00849"/>
    </source>
</evidence>
<dbReference type="GO" id="GO:0016787">
    <property type="term" value="F:hydrolase activity"/>
    <property type="evidence" value="ECO:0007669"/>
    <property type="project" value="UniProtKB-KW"/>
</dbReference>
<dbReference type="InParanoid" id="A0A4R5DLX5"/>
<reference evidence="2 3" key="1">
    <citation type="submission" date="2019-03" db="EMBL/GenBank/DDBJ databases">
        <title>Draft genome sequences of novel Actinobacteria.</title>
        <authorList>
            <person name="Sahin N."/>
            <person name="Ay H."/>
            <person name="Saygin H."/>
        </authorList>
    </citation>
    <scope>NUCLEOTIDE SEQUENCE [LARGE SCALE GENOMIC DNA]</scope>
    <source>
        <strain evidence="2 3">5K138</strain>
    </source>
</reference>
<dbReference type="Pfam" id="PF13483">
    <property type="entry name" value="Lactamase_B_3"/>
    <property type="match status" value="1"/>
</dbReference>
<dbReference type="OrthoDB" id="3190691at2"/>
<dbReference type="InterPro" id="IPR001279">
    <property type="entry name" value="Metallo-B-lactamas"/>
</dbReference>
<accession>A0A4R5DLX5</accession>
<name>A0A4R5DLX5_9ACTN</name>
<dbReference type="PANTHER" id="PTHR43546:SF3">
    <property type="entry name" value="UPF0173 METAL-DEPENDENT HYDROLASE MJ1163"/>
    <property type="match status" value="1"/>
</dbReference>
<evidence type="ECO:0000313" key="3">
    <source>
        <dbReference type="Proteomes" id="UP000294739"/>
    </source>
</evidence>
<keyword evidence="3" id="KW-1185">Reference proteome</keyword>
<dbReference type="InterPro" id="IPR050114">
    <property type="entry name" value="UPF0173_UPF0282_UlaG_hydrolase"/>
</dbReference>
<dbReference type="Proteomes" id="UP000294739">
    <property type="component" value="Unassembled WGS sequence"/>
</dbReference>
<dbReference type="AlphaFoldDB" id="A0A4R5DLX5"/>
<proteinExistence type="predicted"/>
<comment type="caution">
    <text evidence="2">The sequence shown here is derived from an EMBL/GenBank/DDBJ whole genome shotgun (WGS) entry which is preliminary data.</text>
</comment>
<sequence>MRLTKYEHSCVLVEDGGSRVLLDPGAYSHGFEQLTGLTAVLVTHQHADHADIDRLRRLLDRNPEAALYADAGTAAVLAEAGIAAAVVQPGDRLDVGTTVEVHGGHHAVIHPDVPVIPNVGYLVGGRFFHPGDSFTIPDVDVEILGLPTGAPWLKAGEAVDYMRAVTPHVAVPIHEAVLANPATHYGLFDRLAPDESELRVVAPGDTIEL</sequence>
<organism evidence="2 3">
    <name type="scientific">Jiangella asiatica</name>
    <dbReference type="NCBI Taxonomy" id="2530372"/>
    <lineage>
        <taxon>Bacteria</taxon>
        <taxon>Bacillati</taxon>
        <taxon>Actinomycetota</taxon>
        <taxon>Actinomycetes</taxon>
        <taxon>Jiangellales</taxon>
        <taxon>Jiangellaceae</taxon>
        <taxon>Jiangella</taxon>
    </lineage>
</organism>
<keyword evidence="2" id="KW-0378">Hydrolase</keyword>
<dbReference type="PANTHER" id="PTHR43546">
    <property type="entry name" value="UPF0173 METAL-DEPENDENT HYDROLASE MJ1163-RELATED"/>
    <property type="match status" value="1"/>
</dbReference>
<dbReference type="InterPro" id="IPR036866">
    <property type="entry name" value="RibonucZ/Hydroxyglut_hydro"/>
</dbReference>
<evidence type="ECO:0000313" key="2">
    <source>
        <dbReference type="EMBL" id="TDE13040.1"/>
    </source>
</evidence>